<feature type="transmembrane region" description="Helical" evidence="11">
    <location>
        <begin position="150"/>
        <end position="171"/>
    </location>
</feature>
<protein>
    <recommendedName>
        <fullName evidence="12">Major facilitator superfamily (MFS) profile domain-containing protein</fullName>
    </recommendedName>
</protein>
<feature type="transmembrane region" description="Helical" evidence="11">
    <location>
        <begin position="317"/>
        <end position="340"/>
    </location>
</feature>
<evidence type="ECO:0000256" key="8">
    <source>
        <dbReference type="ARBA" id="ARBA00023136"/>
    </source>
</evidence>
<feature type="transmembrane region" description="Helical" evidence="11">
    <location>
        <begin position="183"/>
        <end position="202"/>
    </location>
</feature>
<dbReference type="InterPro" id="IPR020846">
    <property type="entry name" value="MFS_dom"/>
</dbReference>
<dbReference type="PANTHER" id="PTHR48020:SF49">
    <property type="entry name" value="SUGAR TRANSPORTER"/>
    <property type="match status" value="1"/>
</dbReference>
<evidence type="ECO:0000256" key="4">
    <source>
        <dbReference type="ARBA" id="ARBA00022597"/>
    </source>
</evidence>
<reference evidence="13 14" key="1">
    <citation type="submission" date="2024-01" db="EMBL/GenBank/DDBJ databases">
        <title>Genome assemblies of Stephania.</title>
        <authorList>
            <person name="Yang L."/>
        </authorList>
    </citation>
    <scope>NUCLEOTIDE SEQUENCE [LARGE SCALE GENOMIC DNA]</scope>
    <source>
        <strain evidence="13">YNDBR</strain>
        <tissue evidence="13">Leaf</tissue>
    </source>
</reference>
<proteinExistence type="inferred from homology"/>
<evidence type="ECO:0000313" key="13">
    <source>
        <dbReference type="EMBL" id="KAK9164110.1"/>
    </source>
</evidence>
<name>A0AAP0Q1X9_9MAGN</name>
<dbReference type="FunFam" id="1.20.1250.20:FF:000025">
    <property type="entry name" value="probable polyol transporter 4"/>
    <property type="match status" value="1"/>
</dbReference>
<dbReference type="NCBIfam" id="TIGR00879">
    <property type="entry name" value="SP"/>
    <property type="match status" value="1"/>
</dbReference>
<dbReference type="GO" id="GO:0015293">
    <property type="term" value="F:symporter activity"/>
    <property type="evidence" value="ECO:0007669"/>
    <property type="project" value="UniProtKB-KW"/>
</dbReference>
<accession>A0AAP0Q1X9</accession>
<dbReference type="InterPro" id="IPR005828">
    <property type="entry name" value="MFS_sugar_transport-like"/>
</dbReference>
<dbReference type="Proteomes" id="UP001420932">
    <property type="component" value="Unassembled WGS sequence"/>
</dbReference>
<evidence type="ECO:0000256" key="1">
    <source>
        <dbReference type="ARBA" id="ARBA00004141"/>
    </source>
</evidence>
<keyword evidence="7 11" id="KW-1133">Transmembrane helix</keyword>
<dbReference type="Gene3D" id="1.20.1250.20">
    <property type="entry name" value="MFS general substrate transporter like domains"/>
    <property type="match status" value="1"/>
</dbReference>
<feature type="transmembrane region" description="Helical" evidence="11">
    <location>
        <begin position="65"/>
        <end position="82"/>
    </location>
</feature>
<sequence>MGDEKPHIDQSNDDRKKPKSSRFAFGCAFLSSAMFSLLGYDAGVMSGAVIFIQQNFSLSDVQVEIMMGIMNLYSIIGAAAAGRTSDLIGRRYTILMASVMLFAGALLMGLAPNYAVLMLGRFVAGVAIGFAVNASVYISEIVPAASRGFFCTFPEAFINFGILLGFVSNFAFSNLPEHLGWRFMLALGAIPAALIGIGILFMPESPRWLVLQGRLGEAKRVLSRVSDSESEVELRLADIKAAAGIPDHCNDDVVQVTKESRGGGVWKELILHPTPSIRRVLIAAVGVHFVQQSSGIDTVVLYSPRIFKTAGINGNTALLGATMAVGFVKTSSILVAMLFLDKIGRRRLLLITLGGMLGCLALLATSLTIIDHLDGENKLVHWIIVVAIVMVLGFVAFYSMGLGPIAVVYGTEIFPLRLRAQGLSIGISVNRVTSGVIGMTFLSLTNAITVAGAFFLFCGIGCLGWVFCYMMLPETRGRTLEEMDELFRDWNWRRRSTARMIKEGEHDKETKA</sequence>
<feature type="transmembrane region" description="Helical" evidence="11">
    <location>
        <begin position="448"/>
        <end position="472"/>
    </location>
</feature>
<feature type="domain" description="Major facilitator superfamily (MFS) profile" evidence="12">
    <location>
        <begin position="27"/>
        <end position="476"/>
    </location>
</feature>
<feature type="region of interest" description="Disordered" evidence="10">
    <location>
        <begin position="1"/>
        <end position="20"/>
    </location>
</feature>
<feature type="transmembrane region" description="Helical" evidence="11">
    <location>
        <begin position="347"/>
        <end position="370"/>
    </location>
</feature>
<dbReference type="PANTHER" id="PTHR48020">
    <property type="entry name" value="PROTON MYO-INOSITOL COTRANSPORTER"/>
    <property type="match status" value="1"/>
</dbReference>
<feature type="transmembrane region" description="Helical" evidence="11">
    <location>
        <begin position="23"/>
        <end position="53"/>
    </location>
</feature>
<feature type="transmembrane region" description="Helical" evidence="11">
    <location>
        <begin position="94"/>
        <end position="112"/>
    </location>
</feature>
<dbReference type="AlphaFoldDB" id="A0AAP0Q1X9"/>
<keyword evidence="4" id="KW-0762">Sugar transport</keyword>
<dbReference type="PRINTS" id="PR00171">
    <property type="entry name" value="SUGRTRNSPORT"/>
</dbReference>
<dbReference type="GO" id="GO:0016020">
    <property type="term" value="C:membrane"/>
    <property type="evidence" value="ECO:0007669"/>
    <property type="project" value="UniProtKB-SubCell"/>
</dbReference>
<dbReference type="Pfam" id="PF00083">
    <property type="entry name" value="Sugar_tr"/>
    <property type="match status" value="1"/>
</dbReference>
<dbReference type="InterPro" id="IPR036259">
    <property type="entry name" value="MFS_trans_sf"/>
</dbReference>
<evidence type="ECO:0000256" key="5">
    <source>
        <dbReference type="ARBA" id="ARBA00022692"/>
    </source>
</evidence>
<evidence type="ECO:0000256" key="2">
    <source>
        <dbReference type="ARBA" id="ARBA00010992"/>
    </source>
</evidence>
<organism evidence="13 14">
    <name type="scientific">Stephania yunnanensis</name>
    <dbReference type="NCBI Taxonomy" id="152371"/>
    <lineage>
        <taxon>Eukaryota</taxon>
        <taxon>Viridiplantae</taxon>
        <taxon>Streptophyta</taxon>
        <taxon>Embryophyta</taxon>
        <taxon>Tracheophyta</taxon>
        <taxon>Spermatophyta</taxon>
        <taxon>Magnoliopsida</taxon>
        <taxon>Ranunculales</taxon>
        <taxon>Menispermaceae</taxon>
        <taxon>Menispermoideae</taxon>
        <taxon>Cissampelideae</taxon>
        <taxon>Stephania</taxon>
    </lineage>
</organism>
<evidence type="ECO:0000256" key="10">
    <source>
        <dbReference type="SAM" id="MobiDB-lite"/>
    </source>
</evidence>
<dbReference type="InterPro" id="IPR005829">
    <property type="entry name" value="Sugar_transporter_CS"/>
</dbReference>
<feature type="compositionally biased region" description="Basic and acidic residues" evidence="10">
    <location>
        <begin position="1"/>
        <end position="16"/>
    </location>
</feature>
<keyword evidence="8 11" id="KW-0472">Membrane</keyword>
<feature type="transmembrane region" description="Helical" evidence="11">
    <location>
        <begin position="118"/>
        <end position="138"/>
    </location>
</feature>
<comment type="similarity">
    <text evidence="2 9">Belongs to the major facilitator superfamily. Sugar transporter (TC 2.A.1.1) family.</text>
</comment>
<evidence type="ECO:0000256" key="7">
    <source>
        <dbReference type="ARBA" id="ARBA00022989"/>
    </source>
</evidence>
<evidence type="ECO:0000256" key="6">
    <source>
        <dbReference type="ARBA" id="ARBA00022847"/>
    </source>
</evidence>
<dbReference type="InterPro" id="IPR050814">
    <property type="entry name" value="Myo-inositol_Transporter"/>
</dbReference>
<evidence type="ECO:0000313" key="14">
    <source>
        <dbReference type="Proteomes" id="UP001420932"/>
    </source>
</evidence>
<comment type="caution">
    <text evidence="13">The sequence shown here is derived from an EMBL/GenBank/DDBJ whole genome shotgun (WGS) entry which is preliminary data.</text>
</comment>
<feature type="transmembrane region" description="Helical" evidence="11">
    <location>
        <begin position="382"/>
        <end position="410"/>
    </location>
</feature>
<keyword evidence="6" id="KW-0769">Symport</keyword>
<feature type="transmembrane region" description="Helical" evidence="11">
    <location>
        <begin position="280"/>
        <end position="302"/>
    </location>
</feature>
<keyword evidence="5 11" id="KW-0812">Transmembrane</keyword>
<evidence type="ECO:0000256" key="11">
    <source>
        <dbReference type="SAM" id="Phobius"/>
    </source>
</evidence>
<dbReference type="PROSITE" id="PS50850">
    <property type="entry name" value="MFS"/>
    <property type="match status" value="1"/>
</dbReference>
<feature type="transmembrane region" description="Helical" evidence="11">
    <location>
        <begin position="422"/>
        <end position="442"/>
    </location>
</feature>
<dbReference type="PROSITE" id="PS00216">
    <property type="entry name" value="SUGAR_TRANSPORT_1"/>
    <property type="match status" value="2"/>
</dbReference>
<comment type="subcellular location">
    <subcellularLocation>
        <location evidence="1">Membrane</location>
        <topology evidence="1">Multi-pass membrane protein</topology>
    </subcellularLocation>
</comment>
<gene>
    <name evidence="13" type="ORF">Syun_005012</name>
</gene>
<evidence type="ECO:0000256" key="3">
    <source>
        <dbReference type="ARBA" id="ARBA00022448"/>
    </source>
</evidence>
<dbReference type="SUPFAM" id="SSF103473">
    <property type="entry name" value="MFS general substrate transporter"/>
    <property type="match status" value="1"/>
</dbReference>
<dbReference type="EMBL" id="JBBNAF010000002">
    <property type="protein sequence ID" value="KAK9164110.1"/>
    <property type="molecule type" value="Genomic_DNA"/>
</dbReference>
<evidence type="ECO:0000256" key="9">
    <source>
        <dbReference type="RuleBase" id="RU003346"/>
    </source>
</evidence>
<keyword evidence="14" id="KW-1185">Reference proteome</keyword>
<dbReference type="InterPro" id="IPR003663">
    <property type="entry name" value="Sugar/inositol_transpt"/>
</dbReference>
<evidence type="ECO:0000259" key="12">
    <source>
        <dbReference type="PROSITE" id="PS50850"/>
    </source>
</evidence>
<keyword evidence="3 9" id="KW-0813">Transport</keyword>